<evidence type="ECO:0000313" key="1">
    <source>
        <dbReference type="EMBL" id="MBB1256692.1"/>
    </source>
</evidence>
<dbReference type="EMBL" id="JABJWZ010000428">
    <property type="protein sequence ID" value="MBB1256692.1"/>
    <property type="molecule type" value="Genomic_DNA"/>
</dbReference>
<comment type="caution">
    <text evidence="1">The sequence shown here is derived from an EMBL/GenBank/DDBJ whole genome shotgun (WGS) entry which is preliminary data.</text>
</comment>
<protein>
    <submittedName>
        <fullName evidence="1">Uncharacterized protein</fullName>
    </submittedName>
</protein>
<accession>A0A7W3ZQL3</accession>
<organism evidence="1 2">
    <name type="scientific">Streptomyces alkaliterrae</name>
    <dbReference type="NCBI Taxonomy" id="2213162"/>
    <lineage>
        <taxon>Bacteria</taxon>
        <taxon>Bacillati</taxon>
        <taxon>Actinomycetota</taxon>
        <taxon>Actinomycetes</taxon>
        <taxon>Kitasatosporales</taxon>
        <taxon>Streptomycetaceae</taxon>
        <taxon>Streptomyces</taxon>
    </lineage>
</organism>
<dbReference type="Proteomes" id="UP000525686">
    <property type="component" value="Unassembled WGS sequence"/>
</dbReference>
<gene>
    <name evidence="1" type="ORF">H3146_25585</name>
</gene>
<evidence type="ECO:0000313" key="2">
    <source>
        <dbReference type="Proteomes" id="UP000525686"/>
    </source>
</evidence>
<name>A0A7W3ZQL3_9ACTN</name>
<proteinExistence type="predicted"/>
<sequence length="174" mass="18800">MQIAEPTASAEAEIRDGGPMRRPFATLSAVLLVSGFLSTGCMGRYFPCPEEGKRPEGLTSQDLVGSYEGSPLGTLTLNADGTLVATDWPHPDEHSVTADSSSIPEVRGTWKLASARGEGDFNFGDVVLELGKMTERVTGLHTSLYVKGSRKNPQLYDYAGDPDICEFHDFTKNN</sequence>
<reference evidence="2" key="1">
    <citation type="submission" date="2020-05" db="EMBL/GenBank/DDBJ databases">
        <title>Classification of alakaliphilic streptomycetes isolated from an alkaline soil next to Lonar Crater, India and a proposal for the recognition of Streptomyces alkaliterrae sp. nov.</title>
        <authorList>
            <person name="Golinska P."/>
        </authorList>
    </citation>
    <scope>NUCLEOTIDE SEQUENCE [LARGE SCALE GENOMIC DNA]</scope>
    <source>
        <strain evidence="2">OF3</strain>
    </source>
</reference>
<dbReference type="RefSeq" id="WP_181355573.1">
    <property type="nucleotide sequence ID" value="NZ_JABJWZ010000428.1"/>
</dbReference>
<dbReference type="AlphaFoldDB" id="A0A7W3ZQL3"/>